<accession>X0ZFI3</accession>
<keyword evidence="1" id="KW-1133">Transmembrane helix</keyword>
<proteinExistence type="predicted"/>
<dbReference type="EMBL" id="BARS01050295">
    <property type="protein sequence ID" value="GAG47101.1"/>
    <property type="molecule type" value="Genomic_DNA"/>
</dbReference>
<evidence type="ECO:0000256" key="1">
    <source>
        <dbReference type="SAM" id="Phobius"/>
    </source>
</evidence>
<gene>
    <name evidence="2" type="ORF">S01H1_75108</name>
</gene>
<keyword evidence="1" id="KW-0472">Membrane</keyword>
<protein>
    <submittedName>
        <fullName evidence="2">Uncharacterized protein</fullName>
    </submittedName>
</protein>
<reference evidence="2" key="1">
    <citation type="journal article" date="2014" name="Front. Microbiol.">
        <title>High frequency of phylogenetically diverse reductive dehalogenase-homologous genes in deep subseafloor sedimentary metagenomes.</title>
        <authorList>
            <person name="Kawai M."/>
            <person name="Futagami T."/>
            <person name="Toyoda A."/>
            <person name="Takaki Y."/>
            <person name="Nishi S."/>
            <person name="Hori S."/>
            <person name="Arai W."/>
            <person name="Tsubouchi T."/>
            <person name="Morono Y."/>
            <person name="Uchiyama I."/>
            <person name="Ito T."/>
            <person name="Fujiyama A."/>
            <person name="Inagaki F."/>
            <person name="Takami H."/>
        </authorList>
    </citation>
    <scope>NUCLEOTIDE SEQUENCE</scope>
    <source>
        <strain evidence="2">Expedition CK06-06</strain>
    </source>
</reference>
<organism evidence="2">
    <name type="scientific">marine sediment metagenome</name>
    <dbReference type="NCBI Taxonomy" id="412755"/>
    <lineage>
        <taxon>unclassified sequences</taxon>
        <taxon>metagenomes</taxon>
        <taxon>ecological metagenomes</taxon>
    </lineage>
</organism>
<keyword evidence="1" id="KW-0812">Transmembrane</keyword>
<evidence type="ECO:0000313" key="2">
    <source>
        <dbReference type="EMBL" id="GAG47101.1"/>
    </source>
</evidence>
<name>X0ZFI3_9ZZZZ</name>
<feature type="transmembrane region" description="Helical" evidence="1">
    <location>
        <begin position="21"/>
        <end position="40"/>
    </location>
</feature>
<feature type="transmembrane region" description="Helical" evidence="1">
    <location>
        <begin position="60"/>
        <end position="79"/>
    </location>
</feature>
<sequence length="81" mass="8747">MSDEGESCACERPSVMGGWRAAAISLVLAVAQVFIAFLALYDLTRIASDPASFAFDLFRFAGASFFGTFMALTGLAKYYDK</sequence>
<dbReference type="AlphaFoldDB" id="X0ZFI3"/>
<comment type="caution">
    <text evidence="2">The sequence shown here is derived from an EMBL/GenBank/DDBJ whole genome shotgun (WGS) entry which is preliminary data.</text>
</comment>